<reference evidence="2" key="1">
    <citation type="submission" date="2019-12" db="EMBL/GenBank/DDBJ databases">
        <authorList>
            <person name="Scholes J."/>
        </authorList>
    </citation>
    <scope>NUCLEOTIDE SEQUENCE</scope>
</reference>
<evidence type="ECO:0000313" key="2">
    <source>
        <dbReference type="EMBL" id="CAA0830816.1"/>
    </source>
</evidence>
<dbReference type="EMBL" id="CACSLK010027831">
    <property type="protein sequence ID" value="CAA0830816.1"/>
    <property type="molecule type" value="Genomic_DNA"/>
</dbReference>
<feature type="region of interest" description="Disordered" evidence="1">
    <location>
        <begin position="91"/>
        <end position="129"/>
    </location>
</feature>
<dbReference type="Proteomes" id="UP001153555">
    <property type="component" value="Unassembled WGS sequence"/>
</dbReference>
<gene>
    <name evidence="2" type="ORF">SHERM_26204</name>
</gene>
<feature type="compositionally biased region" description="Basic and acidic residues" evidence="1">
    <location>
        <begin position="115"/>
        <end position="129"/>
    </location>
</feature>
<evidence type="ECO:0000256" key="1">
    <source>
        <dbReference type="SAM" id="MobiDB-lite"/>
    </source>
</evidence>
<name>A0A9N7NIT0_STRHE</name>
<sequence length="129" mass="14511">RTEEETPITLPGVKIPLLTQEGPSNVKGASMGFDGRESTETSPSLGRQAGEVTNQGVRLPPQVEEQTLTMTRSELQKMIAEAVTIQLKQTHVEQPRVEQLRVEQPRVEQPQIEQPHVEREQQAQSNERH</sequence>
<feature type="region of interest" description="Disordered" evidence="1">
    <location>
        <begin position="18"/>
        <end position="56"/>
    </location>
</feature>
<feature type="non-terminal residue" evidence="2">
    <location>
        <position position="1"/>
    </location>
</feature>
<keyword evidence="3" id="KW-1185">Reference proteome</keyword>
<organism evidence="2 3">
    <name type="scientific">Striga hermonthica</name>
    <name type="common">Purple witchweed</name>
    <name type="synonym">Buchnera hermonthica</name>
    <dbReference type="NCBI Taxonomy" id="68872"/>
    <lineage>
        <taxon>Eukaryota</taxon>
        <taxon>Viridiplantae</taxon>
        <taxon>Streptophyta</taxon>
        <taxon>Embryophyta</taxon>
        <taxon>Tracheophyta</taxon>
        <taxon>Spermatophyta</taxon>
        <taxon>Magnoliopsida</taxon>
        <taxon>eudicotyledons</taxon>
        <taxon>Gunneridae</taxon>
        <taxon>Pentapetalae</taxon>
        <taxon>asterids</taxon>
        <taxon>lamiids</taxon>
        <taxon>Lamiales</taxon>
        <taxon>Orobanchaceae</taxon>
        <taxon>Buchnereae</taxon>
        <taxon>Striga</taxon>
    </lineage>
</organism>
<comment type="caution">
    <text evidence="2">The sequence shown here is derived from an EMBL/GenBank/DDBJ whole genome shotgun (WGS) entry which is preliminary data.</text>
</comment>
<feature type="non-terminal residue" evidence="2">
    <location>
        <position position="129"/>
    </location>
</feature>
<evidence type="ECO:0000313" key="3">
    <source>
        <dbReference type="Proteomes" id="UP001153555"/>
    </source>
</evidence>
<accession>A0A9N7NIT0</accession>
<dbReference type="AlphaFoldDB" id="A0A9N7NIT0"/>
<feature type="compositionally biased region" description="Polar residues" evidence="1">
    <location>
        <begin position="40"/>
        <end position="56"/>
    </location>
</feature>
<proteinExistence type="predicted"/>
<protein>
    <submittedName>
        <fullName evidence="2">Uncharacterized protein</fullName>
    </submittedName>
</protein>
<feature type="compositionally biased region" description="Basic and acidic residues" evidence="1">
    <location>
        <begin position="91"/>
        <end position="106"/>
    </location>
</feature>